<evidence type="ECO:0000256" key="4">
    <source>
        <dbReference type="ARBA" id="ARBA00022475"/>
    </source>
</evidence>
<dbReference type="Pfam" id="PF01925">
    <property type="entry name" value="TauE"/>
    <property type="match status" value="1"/>
</dbReference>
<gene>
    <name evidence="9" type="ORF">ACFQ3L_00760</name>
</gene>
<name>A0ABW4B5J6_9LACO</name>
<evidence type="ECO:0000256" key="2">
    <source>
        <dbReference type="ARBA" id="ARBA00009142"/>
    </source>
</evidence>
<feature type="transmembrane region" description="Helical" evidence="8">
    <location>
        <begin position="203"/>
        <end position="221"/>
    </location>
</feature>
<feature type="transmembrane region" description="Helical" evidence="8">
    <location>
        <begin position="104"/>
        <end position="121"/>
    </location>
</feature>
<dbReference type="InterPro" id="IPR052017">
    <property type="entry name" value="TSUP"/>
</dbReference>
<dbReference type="PANTHER" id="PTHR30269">
    <property type="entry name" value="TRANSMEMBRANE PROTEIN YFCA"/>
    <property type="match status" value="1"/>
</dbReference>
<organism evidence="9 10">
    <name type="scientific">Lacticaseibacillus jixianensis</name>
    <dbReference type="NCBI Taxonomy" id="2486012"/>
    <lineage>
        <taxon>Bacteria</taxon>
        <taxon>Bacillati</taxon>
        <taxon>Bacillota</taxon>
        <taxon>Bacilli</taxon>
        <taxon>Lactobacillales</taxon>
        <taxon>Lactobacillaceae</taxon>
        <taxon>Lacticaseibacillus</taxon>
    </lineage>
</organism>
<keyword evidence="10" id="KW-1185">Reference proteome</keyword>
<comment type="caution">
    <text evidence="9">The sequence shown here is derived from an EMBL/GenBank/DDBJ whole genome shotgun (WGS) entry which is preliminary data.</text>
</comment>
<proteinExistence type="inferred from homology"/>
<sequence length="256" mass="26630">MNPILLPLILLVTGLAGGLLSSMAGMASLIVYPVLLALGVSPVSANVTNTAAMIFTGVGAGLSSAKELRANRRLMFAVTGYAVAGGIVGAIILALAPGSTFEKVVPFLIAIAGGLMLWSARRTQPAGAKGHQVTGWKLVGRNAVVFLVGLYIGYFGAAAGIVMLAILSLTLPVSFAVANALKNFATFLTNIVSLIIYAFTTKVYWLMVLPLGIGMFIGGYIGPMVVRRVPQRAIRIAVGLAAFGLAAYFFYTAYLA</sequence>
<evidence type="ECO:0000256" key="1">
    <source>
        <dbReference type="ARBA" id="ARBA00004651"/>
    </source>
</evidence>
<reference evidence="10" key="1">
    <citation type="journal article" date="2019" name="Int. J. Syst. Evol. Microbiol.">
        <title>The Global Catalogue of Microorganisms (GCM) 10K type strain sequencing project: providing services to taxonomists for standard genome sequencing and annotation.</title>
        <authorList>
            <consortium name="The Broad Institute Genomics Platform"/>
            <consortium name="The Broad Institute Genome Sequencing Center for Infectious Disease"/>
            <person name="Wu L."/>
            <person name="Ma J."/>
        </authorList>
    </citation>
    <scope>NUCLEOTIDE SEQUENCE [LARGE SCALE GENOMIC DNA]</scope>
    <source>
        <strain evidence="10">CCM 8911</strain>
    </source>
</reference>
<keyword evidence="7 8" id="KW-0472">Membrane</keyword>
<evidence type="ECO:0000256" key="6">
    <source>
        <dbReference type="ARBA" id="ARBA00022989"/>
    </source>
</evidence>
<feature type="transmembrane region" description="Helical" evidence="8">
    <location>
        <begin position="142"/>
        <end position="167"/>
    </location>
</feature>
<dbReference type="Proteomes" id="UP001597249">
    <property type="component" value="Unassembled WGS sequence"/>
</dbReference>
<feature type="transmembrane region" description="Helical" evidence="8">
    <location>
        <begin position="74"/>
        <end position="98"/>
    </location>
</feature>
<dbReference type="RefSeq" id="WP_125584573.1">
    <property type="nucleotide sequence ID" value="NZ_JBHTMO010000001.1"/>
</dbReference>
<evidence type="ECO:0000256" key="3">
    <source>
        <dbReference type="ARBA" id="ARBA00022448"/>
    </source>
</evidence>
<evidence type="ECO:0000256" key="5">
    <source>
        <dbReference type="ARBA" id="ARBA00022692"/>
    </source>
</evidence>
<evidence type="ECO:0000313" key="9">
    <source>
        <dbReference type="EMBL" id="MFD1392121.1"/>
    </source>
</evidence>
<dbReference type="EMBL" id="JBHTMO010000001">
    <property type="protein sequence ID" value="MFD1392121.1"/>
    <property type="molecule type" value="Genomic_DNA"/>
</dbReference>
<keyword evidence="6 8" id="KW-1133">Transmembrane helix</keyword>
<feature type="transmembrane region" description="Helical" evidence="8">
    <location>
        <begin position="43"/>
        <end position="62"/>
    </location>
</feature>
<dbReference type="PANTHER" id="PTHR30269:SF0">
    <property type="entry name" value="MEMBRANE TRANSPORTER PROTEIN YFCA-RELATED"/>
    <property type="match status" value="1"/>
</dbReference>
<feature type="transmembrane region" description="Helical" evidence="8">
    <location>
        <begin position="173"/>
        <end position="196"/>
    </location>
</feature>
<evidence type="ECO:0000256" key="8">
    <source>
        <dbReference type="RuleBase" id="RU363041"/>
    </source>
</evidence>
<keyword evidence="4 8" id="KW-1003">Cell membrane</keyword>
<evidence type="ECO:0000256" key="7">
    <source>
        <dbReference type="ARBA" id="ARBA00023136"/>
    </source>
</evidence>
<evidence type="ECO:0000313" key="10">
    <source>
        <dbReference type="Proteomes" id="UP001597249"/>
    </source>
</evidence>
<comment type="similarity">
    <text evidence="2 8">Belongs to the 4-toluene sulfonate uptake permease (TSUP) (TC 2.A.102) family.</text>
</comment>
<protein>
    <recommendedName>
        <fullName evidence="8">Probable membrane transporter protein</fullName>
    </recommendedName>
</protein>
<accession>A0ABW4B5J6</accession>
<keyword evidence="3" id="KW-0813">Transport</keyword>
<keyword evidence="5 8" id="KW-0812">Transmembrane</keyword>
<dbReference type="InterPro" id="IPR002781">
    <property type="entry name" value="TM_pro_TauE-like"/>
</dbReference>
<comment type="subcellular location">
    <subcellularLocation>
        <location evidence="1 8">Cell membrane</location>
        <topology evidence="1 8">Multi-pass membrane protein</topology>
    </subcellularLocation>
</comment>
<feature type="transmembrane region" description="Helical" evidence="8">
    <location>
        <begin position="233"/>
        <end position="254"/>
    </location>
</feature>